<keyword evidence="1" id="KW-0812">Transmembrane</keyword>
<evidence type="ECO:0000256" key="2">
    <source>
        <dbReference type="SAM" id="SignalP"/>
    </source>
</evidence>
<dbReference type="Gene3D" id="3.40.50.360">
    <property type="match status" value="2"/>
</dbReference>
<proteinExistence type="predicted"/>
<accession>A0ABR2L4H1</accession>
<protein>
    <recommendedName>
        <fullName evidence="3">Flavodoxin-like domain-containing protein</fullName>
    </recommendedName>
</protein>
<feature type="domain" description="Flavodoxin-like" evidence="3">
    <location>
        <begin position="194"/>
        <end position="348"/>
    </location>
</feature>
<evidence type="ECO:0000313" key="4">
    <source>
        <dbReference type="EMBL" id="KAK8898253.1"/>
    </source>
</evidence>
<keyword evidence="1" id="KW-1133">Transmembrane helix</keyword>
<organism evidence="4 5">
    <name type="scientific">Tritrichomonas musculus</name>
    <dbReference type="NCBI Taxonomy" id="1915356"/>
    <lineage>
        <taxon>Eukaryota</taxon>
        <taxon>Metamonada</taxon>
        <taxon>Parabasalia</taxon>
        <taxon>Tritrichomonadida</taxon>
        <taxon>Tritrichomonadidae</taxon>
        <taxon>Tritrichomonas</taxon>
    </lineage>
</organism>
<dbReference type="InterPro" id="IPR008254">
    <property type="entry name" value="Flavodoxin/NO_synth"/>
</dbReference>
<keyword evidence="2" id="KW-0732">Signal</keyword>
<evidence type="ECO:0000259" key="3">
    <source>
        <dbReference type="Pfam" id="PF12682"/>
    </source>
</evidence>
<dbReference type="PANTHER" id="PTHR39201">
    <property type="entry name" value="EXPORTED PROTEIN-RELATED"/>
    <property type="match status" value="1"/>
</dbReference>
<keyword evidence="1" id="KW-0472">Membrane</keyword>
<dbReference type="InterPro" id="IPR029039">
    <property type="entry name" value="Flavoprotein-like_sf"/>
</dbReference>
<feature type="chain" id="PRO_5045594668" description="Flavodoxin-like domain-containing protein" evidence="2">
    <location>
        <begin position="18"/>
        <end position="410"/>
    </location>
</feature>
<feature type="signal peptide" evidence="2">
    <location>
        <begin position="1"/>
        <end position="17"/>
    </location>
</feature>
<evidence type="ECO:0000313" key="5">
    <source>
        <dbReference type="Proteomes" id="UP001470230"/>
    </source>
</evidence>
<dbReference type="Pfam" id="PF12682">
    <property type="entry name" value="Flavodoxin_4"/>
    <property type="match status" value="2"/>
</dbReference>
<sequence>MLLFFSIFAFSSPQSNQITVDKLKTKAGNVLIVYFSCTGNTKGVATKINSLIGGDLIEIVPKEPYTSADLNYGNQDSLVVKEHNDPTILPEISGDIANFGQYETIFLGYPLWWGMAPNIIRTFMKKYDFSSKNINTFCTSISTSTDSSKNILTELAPNAKWNDSWKRFRTSPSESDVKEWTDSLDLSPTNPNDKILITYFSATGNTRRVAESIHSLLKFGKIAEIRPVQPYTSSDLNYNDQNSRVTREHQDSSLRPAIHDVEGVDGAETIFVGYPLWWREAPHAVYTFIEKYKFNGKTVIPFCTSTSDDMKNSGKNLAAKTSNANWFKGQRFSSSADYDDVKKWVDKIVESSSNNEIKFKDATIGSGLSKAAIIGISVAAAVVAIAIIVIVVIIVVKKKRQNASNAEITN</sequence>
<dbReference type="PANTHER" id="PTHR39201:SF1">
    <property type="entry name" value="FLAVODOXIN-LIKE DOMAIN-CONTAINING PROTEIN"/>
    <property type="match status" value="1"/>
</dbReference>
<dbReference type="Proteomes" id="UP001470230">
    <property type="component" value="Unassembled WGS sequence"/>
</dbReference>
<evidence type="ECO:0000256" key="1">
    <source>
        <dbReference type="SAM" id="Phobius"/>
    </source>
</evidence>
<name>A0ABR2L4H1_9EUKA</name>
<keyword evidence="5" id="KW-1185">Reference proteome</keyword>
<reference evidence="4 5" key="1">
    <citation type="submission" date="2024-04" db="EMBL/GenBank/DDBJ databases">
        <title>Tritrichomonas musculus Genome.</title>
        <authorList>
            <person name="Alves-Ferreira E."/>
            <person name="Grigg M."/>
            <person name="Lorenzi H."/>
            <person name="Galac M."/>
        </authorList>
    </citation>
    <scope>NUCLEOTIDE SEQUENCE [LARGE SCALE GENOMIC DNA]</scope>
    <source>
        <strain evidence="4 5">EAF2021</strain>
    </source>
</reference>
<dbReference type="SUPFAM" id="SSF52218">
    <property type="entry name" value="Flavoproteins"/>
    <property type="match status" value="2"/>
</dbReference>
<comment type="caution">
    <text evidence="4">The sequence shown here is derived from an EMBL/GenBank/DDBJ whole genome shotgun (WGS) entry which is preliminary data.</text>
</comment>
<dbReference type="EMBL" id="JAPFFF010000001">
    <property type="protein sequence ID" value="KAK8898253.1"/>
    <property type="molecule type" value="Genomic_DNA"/>
</dbReference>
<feature type="transmembrane region" description="Helical" evidence="1">
    <location>
        <begin position="371"/>
        <end position="396"/>
    </location>
</feature>
<gene>
    <name evidence="4" type="ORF">M9Y10_000531</name>
</gene>
<feature type="domain" description="Flavodoxin-like" evidence="3">
    <location>
        <begin position="30"/>
        <end position="182"/>
    </location>
</feature>